<dbReference type="EMBL" id="BMAU01021278">
    <property type="protein sequence ID" value="GFY07851.1"/>
    <property type="molecule type" value="Genomic_DNA"/>
</dbReference>
<sequence length="127" mass="14222">MSDQVHEQMFRSGGQPEAKPPAFSFQASLVLVYQLTEKMKGRADLAQAGDRTLDFWCGSSIRHHSAAGRHNIELLREIITNGSSRKLVDGAVSVELEVRVLLTLKAPYRAADTPSIVRVLWFLRQFV</sequence>
<protein>
    <submittedName>
        <fullName evidence="1">Uncharacterized protein</fullName>
    </submittedName>
</protein>
<name>A0A8X6SG85_TRICX</name>
<dbReference type="Proteomes" id="UP000887159">
    <property type="component" value="Unassembled WGS sequence"/>
</dbReference>
<proteinExistence type="predicted"/>
<organism evidence="1 2">
    <name type="scientific">Trichonephila clavipes</name>
    <name type="common">Golden silk orbweaver</name>
    <name type="synonym">Nephila clavipes</name>
    <dbReference type="NCBI Taxonomy" id="2585209"/>
    <lineage>
        <taxon>Eukaryota</taxon>
        <taxon>Metazoa</taxon>
        <taxon>Ecdysozoa</taxon>
        <taxon>Arthropoda</taxon>
        <taxon>Chelicerata</taxon>
        <taxon>Arachnida</taxon>
        <taxon>Araneae</taxon>
        <taxon>Araneomorphae</taxon>
        <taxon>Entelegynae</taxon>
        <taxon>Araneoidea</taxon>
        <taxon>Nephilidae</taxon>
        <taxon>Trichonephila</taxon>
    </lineage>
</organism>
<reference evidence="1" key="1">
    <citation type="submission" date="2020-08" db="EMBL/GenBank/DDBJ databases">
        <title>Multicomponent nature underlies the extraordinary mechanical properties of spider dragline silk.</title>
        <authorList>
            <person name="Kono N."/>
            <person name="Nakamura H."/>
            <person name="Mori M."/>
            <person name="Yoshida Y."/>
            <person name="Ohtoshi R."/>
            <person name="Malay A.D."/>
            <person name="Moran D.A.P."/>
            <person name="Tomita M."/>
            <person name="Numata K."/>
            <person name="Arakawa K."/>
        </authorList>
    </citation>
    <scope>NUCLEOTIDE SEQUENCE</scope>
</reference>
<comment type="caution">
    <text evidence="1">The sequence shown here is derived from an EMBL/GenBank/DDBJ whole genome shotgun (WGS) entry which is preliminary data.</text>
</comment>
<evidence type="ECO:0000313" key="2">
    <source>
        <dbReference type="Proteomes" id="UP000887159"/>
    </source>
</evidence>
<accession>A0A8X6SG85</accession>
<evidence type="ECO:0000313" key="1">
    <source>
        <dbReference type="EMBL" id="GFY07851.1"/>
    </source>
</evidence>
<keyword evidence="2" id="KW-1185">Reference proteome</keyword>
<dbReference type="AlphaFoldDB" id="A0A8X6SG85"/>
<gene>
    <name evidence="1" type="ORF">TNCV_4287871</name>
</gene>